<evidence type="ECO:0000256" key="10">
    <source>
        <dbReference type="SAM" id="MobiDB-lite"/>
    </source>
</evidence>
<comment type="similarity">
    <text evidence="2 9">Belongs to the exportin family.</text>
</comment>
<keyword evidence="5 9" id="KW-0963">Cytoplasm</keyword>
<dbReference type="SUPFAM" id="SSF48371">
    <property type="entry name" value="ARM repeat"/>
    <property type="match status" value="1"/>
</dbReference>
<evidence type="ECO:0000256" key="8">
    <source>
        <dbReference type="ARBA" id="ARBA00023242"/>
    </source>
</evidence>
<feature type="domain" description="Exportin-T C-terminal" evidence="12">
    <location>
        <begin position="380"/>
        <end position="1091"/>
    </location>
</feature>
<dbReference type="Pfam" id="PF08389">
    <property type="entry name" value="Xpo1"/>
    <property type="match status" value="1"/>
</dbReference>
<evidence type="ECO:0000313" key="13">
    <source>
        <dbReference type="EMBL" id="MBW0473648.1"/>
    </source>
</evidence>
<dbReference type="Gene3D" id="1.25.10.10">
    <property type="entry name" value="Leucine-rich Repeat Variant"/>
    <property type="match status" value="1"/>
</dbReference>
<dbReference type="OrthoDB" id="26399at2759"/>
<dbReference type="GO" id="GO:0005643">
    <property type="term" value="C:nuclear pore"/>
    <property type="evidence" value="ECO:0007669"/>
    <property type="project" value="TreeGrafter"/>
</dbReference>
<evidence type="ECO:0000313" key="14">
    <source>
        <dbReference type="Proteomes" id="UP000765509"/>
    </source>
</evidence>
<evidence type="ECO:0000256" key="7">
    <source>
        <dbReference type="ARBA" id="ARBA00022884"/>
    </source>
</evidence>
<evidence type="ECO:0000259" key="11">
    <source>
        <dbReference type="Pfam" id="PF08389"/>
    </source>
</evidence>
<dbReference type="GO" id="GO:0005737">
    <property type="term" value="C:cytoplasm"/>
    <property type="evidence" value="ECO:0007669"/>
    <property type="project" value="UniProtKB-SubCell"/>
</dbReference>
<evidence type="ECO:0000256" key="5">
    <source>
        <dbReference type="ARBA" id="ARBA00022490"/>
    </source>
</evidence>
<evidence type="ECO:0000256" key="3">
    <source>
        <dbReference type="ARBA" id="ARBA00018928"/>
    </source>
</evidence>
<dbReference type="InterPro" id="IPR040017">
    <property type="entry name" value="XPOT"/>
</dbReference>
<evidence type="ECO:0000259" key="12">
    <source>
        <dbReference type="Pfam" id="PF19282"/>
    </source>
</evidence>
<comment type="caution">
    <text evidence="13">The sequence shown here is derived from an EMBL/GenBank/DDBJ whole genome shotgun (WGS) entry which is preliminary data.</text>
</comment>
<keyword evidence="7 9" id="KW-0694">RNA-binding</keyword>
<keyword evidence="4 9" id="KW-0813">Transport</keyword>
<evidence type="ECO:0000256" key="9">
    <source>
        <dbReference type="RuleBase" id="RU366037"/>
    </source>
</evidence>
<keyword evidence="6 9" id="KW-0820">tRNA-binding</keyword>
<keyword evidence="14" id="KW-1185">Reference proteome</keyword>
<keyword evidence="8 9" id="KW-0539">Nucleus</keyword>
<feature type="region of interest" description="Disordered" evidence="10">
    <location>
        <begin position="1076"/>
        <end position="1100"/>
    </location>
</feature>
<organism evidence="13 14">
    <name type="scientific">Austropuccinia psidii MF-1</name>
    <dbReference type="NCBI Taxonomy" id="1389203"/>
    <lineage>
        <taxon>Eukaryota</taxon>
        <taxon>Fungi</taxon>
        <taxon>Dikarya</taxon>
        <taxon>Basidiomycota</taxon>
        <taxon>Pucciniomycotina</taxon>
        <taxon>Pucciniomycetes</taxon>
        <taxon>Pucciniales</taxon>
        <taxon>Sphaerophragmiaceae</taxon>
        <taxon>Austropuccinia</taxon>
    </lineage>
</organism>
<feature type="domain" description="Exportin-1/Importin-beta-like" evidence="11">
    <location>
        <begin position="122"/>
        <end position="304"/>
    </location>
</feature>
<dbReference type="GO" id="GO:0000049">
    <property type="term" value="F:tRNA binding"/>
    <property type="evidence" value="ECO:0007669"/>
    <property type="project" value="UniProtKB-UniRule"/>
</dbReference>
<dbReference type="InterPro" id="IPR016024">
    <property type="entry name" value="ARM-type_fold"/>
</dbReference>
<proteinExistence type="inferred from homology"/>
<accession>A0A9Q3GN17</accession>
<evidence type="ECO:0000256" key="6">
    <source>
        <dbReference type="ARBA" id="ARBA00022555"/>
    </source>
</evidence>
<evidence type="ECO:0000256" key="1">
    <source>
        <dbReference type="ARBA" id="ARBA00004496"/>
    </source>
</evidence>
<dbReference type="PANTHER" id="PTHR15952:SF11">
    <property type="entry name" value="EXPORTIN-T"/>
    <property type="match status" value="1"/>
</dbReference>
<dbReference type="GO" id="GO:0016363">
    <property type="term" value="C:nuclear matrix"/>
    <property type="evidence" value="ECO:0007669"/>
    <property type="project" value="TreeGrafter"/>
</dbReference>
<evidence type="ECO:0000256" key="4">
    <source>
        <dbReference type="ARBA" id="ARBA00022448"/>
    </source>
</evidence>
<name>A0A9Q3GN17_9BASI</name>
<gene>
    <name evidence="13" type="ORF">O181_013363</name>
</gene>
<dbReference type="InterPro" id="IPR013598">
    <property type="entry name" value="Exportin-1/Importin-b-like"/>
</dbReference>
<dbReference type="EMBL" id="AVOT02003478">
    <property type="protein sequence ID" value="MBW0473648.1"/>
    <property type="molecule type" value="Genomic_DNA"/>
</dbReference>
<dbReference type="InterPro" id="IPR045546">
    <property type="entry name" value="Exportin-T_C"/>
</dbReference>
<protein>
    <recommendedName>
        <fullName evidence="3 9">Exportin-T</fullName>
    </recommendedName>
    <alternativeName>
        <fullName evidence="9">Exportin(tRNA)</fullName>
    </alternativeName>
    <alternativeName>
        <fullName evidence="9">tRNA exportin</fullName>
    </alternativeName>
</protein>
<dbReference type="InterPro" id="IPR011989">
    <property type="entry name" value="ARM-like"/>
</dbReference>
<comment type="function">
    <text evidence="9">tRNA nucleus export receptor which facilitates tRNA translocation across the nuclear pore complex.</text>
</comment>
<reference evidence="13" key="1">
    <citation type="submission" date="2021-03" db="EMBL/GenBank/DDBJ databases">
        <title>Draft genome sequence of rust myrtle Austropuccinia psidii MF-1, a brazilian biotype.</title>
        <authorList>
            <person name="Quecine M.C."/>
            <person name="Pachon D.M.R."/>
            <person name="Bonatelli M.L."/>
            <person name="Correr F.H."/>
            <person name="Franceschini L.M."/>
            <person name="Leite T.F."/>
            <person name="Margarido G.R.A."/>
            <person name="Almeida C.A."/>
            <person name="Ferrarezi J.A."/>
            <person name="Labate C.A."/>
        </authorList>
    </citation>
    <scope>NUCLEOTIDE SEQUENCE</scope>
    <source>
        <strain evidence="13">MF-1</strain>
    </source>
</reference>
<comment type="subcellular location">
    <subcellularLocation>
        <location evidence="1 9">Cytoplasm</location>
    </subcellularLocation>
    <subcellularLocation>
        <location evidence="9">Nucleus</location>
    </subcellularLocation>
    <text evidence="9">Shuttles between the nucleus and the cytoplasm.</text>
</comment>
<dbReference type="GO" id="GO:0071528">
    <property type="term" value="P:tRNA re-export from nucleus"/>
    <property type="evidence" value="ECO:0007669"/>
    <property type="project" value="UniProtKB-UniRule"/>
</dbReference>
<dbReference type="PANTHER" id="PTHR15952">
    <property type="entry name" value="EXPORTIN-T/LOS1"/>
    <property type="match status" value="1"/>
</dbReference>
<dbReference type="AlphaFoldDB" id="A0A9Q3GN17"/>
<dbReference type="Proteomes" id="UP000765509">
    <property type="component" value="Unassembled WGS sequence"/>
</dbReference>
<dbReference type="GO" id="GO:0031267">
    <property type="term" value="F:small GTPase binding"/>
    <property type="evidence" value="ECO:0007669"/>
    <property type="project" value="InterPro"/>
</dbReference>
<dbReference type="Pfam" id="PF19282">
    <property type="entry name" value="Exportin-T"/>
    <property type="match status" value="1"/>
</dbReference>
<evidence type="ECO:0000256" key="2">
    <source>
        <dbReference type="ARBA" id="ARBA00009466"/>
    </source>
</evidence>
<sequence>MASPDEQLHQAVQAALVPGPLQSEGLNFLQQLKLNPKEAWQAGLLSFLAASPPQEGSRNWVYKYPGETRLFGLQLVDAMLQLSTSSEEEVALVQSCYETTRQQLWDYIHREFLEGSGEQGLPYLRNKLVQTLFLLFFKSYPTNWPDFFSSFADLLRKHPQTNSPLHPPKPSLNPRITDLYLRLLHEVSAELSDALLRLNKPPMRLARDSELRDAIREQDAARIAQETFAIVAEALQGLSDTSNTTMGLCGKSAQECLEMGLRVVEDYVSWIDISLIVTPTWIQFLYQSLRLPNLTIRLAAADALICIVTKGMPPSNRIQLYNLLGLVDVLQALKIDNNSRKHLDNQNEEESQFSERLAKLLNGMGVELCKACDDDSVPLETRSSSLALATQLLPLLLSFVEDNIFASCAAVLPFVSAILSRYKKDKKMAPTSHMSDDKRTFLCQLLQCVVLKIRFPPDDAFDWEPPVLPGETEDEDMTAFLDRRRHLKTVVEAIASIDESIFQETVEPLICNVLDKCNTAEISVHEMSWQEVELAMFMLYNYGEAIKGSGPTGPRSYVLVPSEEIKKSNKNRDYHINYSQYPLSSLGTLLLKVSKSLITKHPHPSIALQWYECLTRYHEFVDIFPAVIQDVLPAFLDHRGLHHPTLNIRFRCCYLFYRFVVQGKVALQTHLNFDGWLAIINQLKDLTVIQAQLTTSATSAAEADALVKAALSPSMFDGQLYLFETIGIFVSFCSVNPEQQVIHLQNVLKPLVAGVRAEVAIPPIQTADLTNVLNIHHCILAIGAIAKGFPNLSPNTAISKGVQWPNIFKAGIDDILSVTKRLNDVRIIRDATRSSFHKIVATIGMEALSYVPALLSCLLEKLTQPELVEFLSFVGQLVHKYKENFGELLDSLLIPLVSKIIFFLDQPITGTDDVVCQSELRRGYFQLFSSIISSQLHPIFISQNNRPHLETIFKTIVDQIQSKDVLVPDLRYGFGALKNFCSVWLKPIHSTVPSPVEGFELFLYNQVIPLCFAVPSRLPFDWSDAESYLVLTEITTILKIVLTVREDEFVNFLTNSFFPSISCPSEKGGTLIKGLREASDSKPTRKPLVDFFGKNSNKQK</sequence>